<dbReference type="PANTHER" id="PTHR46630:SF1">
    <property type="entry name" value="TETRATRICOPEPTIDE REPEAT PROTEIN 29"/>
    <property type="match status" value="1"/>
</dbReference>
<evidence type="ECO:0000256" key="4">
    <source>
        <dbReference type="ARBA" id="ARBA00022803"/>
    </source>
</evidence>
<dbReference type="STRING" id="483913.AN935_18965"/>
<feature type="repeat" description="TPR" evidence="6">
    <location>
        <begin position="182"/>
        <end position="215"/>
    </location>
</feature>
<accession>A0A0C3JF17</accession>
<evidence type="ECO:0000256" key="6">
    <source>
        <dbReference type="PROSITE-ProRule" id="PRU00339"/>
    </source>
</evidence>
<dbReference type="PROSITE" id="PS50005">
    <property type="entry name" value="TPR"/>
    <property type="match status" value="1"/>
</dbReference>
<keyword evidence="3" id="KW-0677">Repeat</keyword>
<dbReference type="EMBL" id="JXBC01000013">
    <property type="protein sequence ID" value="KIU06083.1"/>
    <property type="molecule type" value="Genomic_DNA"/>
</dbReference>
<keyword evidence="2" id="KW-0963">Cytoplasm</keyword>
<dbReference type="Gene3D" id="1.25.40.10">
    <property type="entry name" value="Tetratricopeptide repeat domain"/>
    <property type="match status" value="1"/>
</dbReference>
<dbReference type="InterPro" id="IPR011990">
    <property type="entry name" value="TPR-like_helical_dom_sf"/>
</dbReference>
<dbReference type="SMART" id="SM00028">
    <property type="entry name" value="TPR"/>
    <property type="match status" value="5"/>
</dbReference>
<evidence type="ECO:0000256" key="3">
    <source>
        <dbReference type="ARBA" id="ARBA00022737"/>
    </source>
</evidence>
<dbReference type="RefSeq" id="WP_017696253.1">
    <property type="nucleotide sequence ID" value="NZ_AP028964.1"/>
</dbReference>
<dbReference type="PATRIC" id="fig|1423.173.peg.4624"/>
<proteinExistence type="inferred from homology"/>
<dbReference type="InterPro" id="IPR051476">
    <property type="entry name" value="Bac_ResReg_Asp_Phosphatase"/>
</dbReference>
<evidence type="ECO:0000313" key="8">
    <source>
        <dbReference type="Proteomes" id="UP000032247"/>
    </source>
</evidence>
<keyword evidence="4 6" id="KW-0802">TPR repeat</keyword>
<gene>
    <name evidence="7" type="ORF">SC09_contig4orf01090</name>
</gene>
<dbReference type="PANTHER" id="PTHR46630">
    <property type="entry name" value="TETRATRICOPEPTIDE REPEAT PROTEIN 29"/>
    <property type="match status" value="1"/>
</dbReference>
<dbReference type="AlphaFoldDB" id="A0A0C3JF17"/>
<reference evidence="7 8" key="1">
    <citation type="submission" date="2014-12" db="EMBL/GenBank/DDBJ databases">
        <title>Comparative genome analysis of Bacillus coagulans HM-08, Clostridium butyricum HM-68, Bacillus subtilis HM-66 and Bacillus licheniformis BL-09.</title>
        <authorList>
            <person name="Zhang H."/>
        </authorList>
    </citation>
    <scope>NUCLEOTIDE SEQUENCE [LARGE SCALE GENOMIC DNA]</scope>
    <source>
        <strain evidence="7 8">HM-66</strain>
    </source>
</reference>
<protein>
    <submittedName>
        <fullName evidence="7">Uncharacterized protein</fullName>
    </submittedName>
</protein>
<comment type="similarity">
    <text evidence="5">Belongs to the Rap family.</text>
</comment>
<dbReference type="SUPFAM" id="SSF48452">
    <property type="entry name" value="TPR-like"/>
    <property type="match status" value="1"/>
</dbReference>
<dbReference type="Proteomes" id="UP000032247">
    <property type="component" value="Unassembled WGS sequence"/>
</dbReference>
<dbReference type="InterPro" id="IPR019734">
    <property type="entry name" value="TPR_rpt"/>
</dbReference>
<evidence type="ECO:0000313" key="7">
    <source>
        <dbReference type="EMBL" id="KIU06083.1"/>
    </source>
</evidence>
<comment type="subcellular location">
    <subcellularLocation>
        <location evidence="1">Cytoplasm</location>
    </subcellularLocation>
</comment>
<evidence type="ECO:0000256" key="1">
    <source>
        <dbReference type="ARBA" id="ARBA00004496"/>
    </source>
</evidence>
<organism evidence="7 8">
    <name type="scientific">Bacillus subtilis</name>
    <dbReference type="NCBI Taxonomy" id="1423"/>
    <lineage>
        <taxon>Bacteria</taxon>
        <taxon>Bacillati</taxon>
        <taxon>Bacillota</taxon>
        <taxon>Bacilli</taxon>
        <taxon>Bacillales</taxon>
        <taxon>Bacillaceae</taxon>
        <taxon>Bacillus</taxon>
    </lineage>
</organism>
<evidence type="ECO:0000256" key="5">
    <source>
        <dbReference type="ARBA" id="ARBA00038253"/>
    </source>
</evidence>
<sequence>MTGVISSSSIGEKINEWYMYIRRFSIPDAEYLRREIKQELDQMEEDQDLHLYYSLMEFRHNLMLEYLEPLEKMRIEEQPRLSDLLLEIDKKQARLTGLLEYYFNFFRGMYELDRREYVLAIQFFKKAESKLVFVKDKIDKAEFFFKMSEVYYYMKQTYVSMDYARQAFEIYSEQTTYDIRMIQCQSLFGANFLDLKQYEKAIAHFQKAFTLAKTEQQPQLMGRTLYNIALCKQNQNSFESAIEYVKKSIQVFEGSKMLPSLPQAFFLITQIYFKLGKIDNACEYHKKGKEYSAAAGDTVYLTEFEFLESLYLSGPDEERIEKCFVFLESKMMYADIEDFALDVAKYYHQQENYKKASHYFLKVEEARQHIQGGVNLYEMEV</sequence>
<name>A0A0C3JF17_BACIU</name>
<comment type="caution">
    <text evidence="7">The sequence shown here is derived from an EMBL/GenBank/DDBJ whole genome shotgun (WGS) entry which is preliminary data.</text>
</comment>
<dbReference type="Pfam" id="PF18801">
    <property type="entry name" value="RapH_N"/>
    <property type="match status" value="1"/>
</dbReference>
<evidence type="ECO:0000256" key="2">
    <source>
        <dbReference type="ARBA" id="ARBA00022490"/>
    </source>
</evidence>
<dbReference type="GO" id="GO:0005737">
    <property type="term" value="C:cytoplasm"/>
    <property type="evidence" value="ECO:0007669"/>
    <property type="project" value="UniProtKB-SubCell"/>
</dbReference>
<dbReference type="Pfam" id="PF13424">
    <property type="entry name" value="TPR_12"/>
    <property type="match status" value="1"/>
</dbReference>